<dbReference type="PANTHER" id="PTHR30269:SF37">
    <property type="entry name" value="MEMBRANE TRANSPORTER PROTEIN"/>
    <property type="match status" value="1"/>
</dbReference>
<dbReference type="RefSeq" id="WP_058284954.1">
    <property type="nucleotide sequence ID" value="NZ_CYSR01000010.1"/>
</dbReference>
<protein>
    <recommendedName>
        <fullName evidence="8">Probable membrane transporter protein</fullName>
    </recommendedName>
</protein>
<evidence type="ECO:0000256" key="8">
    <source>
        <dbReference type="RuleBase" id="RU363041"/>
    </source>
</evidence>
<dbReference type="Proteomes" id="UP000051326">
    <property type="component" value="Unassembled WGS sequence"/>
</dbReference>
<evidence type="ECO:0000256" key="4">
    <source>
        <dbReference type="ARBA" id="ARBA00022475"/>
    </source>
</evidence>
<feature type="transmembrane region" description="Helical" evidence="8">
    <location>
        <begin position="78"/>
        <end position="100"/>
    </location>
</feature>
<evidence type="ECO:0000256" key="1">
    <source>
        <dbReference type="ARBA" id="ARBA00004651"/>
    </source>
</evidence>
<proteinExistence type="inferred from homology"/>
<dbReference type="AlphaFoldDB" id="A0A0P1H6S9"/>
<comment type="similarity">
    <text evidence="2 8">Belongs to the 4-toluene sulfonate uptake permease (TSUP) (TC 2.A.102) family.</text>
</comment>
<evidence type="ECO:0000313" key="10">
    <source>
        <dbReference type="Proteomes" id="UP000051326"/>
    </source>
</evidence>
<comment type="subcellular location">
    <subcellularLocation>
        <location evidence="1 8">Cell membrane</location>
        <topology evidence="1 8">Multi-pass membrane protein</topology>
    </subcellularLocation>
</comment>
<evidence type="ECO:0000256" key="3">
    <source>
        <dbReference type="ARBA" id="ARBA00022448"/>
    </source>
</evidence>
<organism evidence="9 10">
    <name type="scientific">Leisingera aquaemixtae</name>
    <dbReference type="NCBI Taxonomy" id="1396826"/>
    <lineage>
        <taxon>Bacteria</taxon>
        <taxon>Pseudomonadati</taxon>
        <taxon>Pseudomonadota</taxon>
        <taxon>Alphaproteobacteria</taxon>
        <taxon>Rhodobacterales</taxon>
        <taxon>Roseobacteraceae</taxon>
        <taxon>Leisingera</taxon>
    </lineage>
</organism>
<dbReference type="STRING" id="1396826.PHA8399_00867"/>
<dbReference type="GO" id="GO:0005886">
    <property type="term" value="C:plasma membrane"/>
    <property type="evidence" value="ECO:0007669"/>
    <property type="project" value="UniProtKB-SubCell"/>
</dbReference>
<name>A0A0P1H6S9_9RHOB</name>
<sequence>MPLPFDLSPGQGAYLAAALFAAALIRGFSGFGFSAIFIILAALTTNPLPLIPVVFSCEIAMTAFQARGIRPHIDWPRAIALLGGAAVATVPAIAIMARLGEQEARLAVSSLILGLSLVLLSGWQLARPVGRNGNLGVGAIAGIANSAGVGGLPVAAFLTAQPVPPAVFRATMIVFLTGIDVMALPVMAANGLVGPETLTGILLAFPILGLGIWAGSRGFQAVSQSLFRRAVMLMLTALSLINIAKLAV</sequence>
<feature type="transmembrane region" description="Helical" evidence="8">
    <location>
        <begin position="198"/>
        <end position="214"/>
    </location>
</feature>
<evidence type="ECO:0000313" key="9">
    <source>
        <dbReference type="EMBL" id="CUH98752.1"/>
    </source>
</evidence>
<feature type="transmembrane region" description="Helical" evidence="8">
    <location>
        <begin position="135"/>
        <end position="160"/>
    </location>
</feature>
<dbReference type="PANTHER" id="PTHR30269">
    <property type="entry name" value="TRANSMEMBRANE PROTEIN YFCA"/>
    <property type="match status" value="1"/>
</dbReference>
<gene>
    <name evidence="9" type="ORF">PHA8399_00867</name>
</gene>
<dbReference type="InterPro" id="IPR052017">
    <property type="entry name" value="TSUP"/>
</dbReference>
<dbReference type="Pfam" id="PF01925">
    <property type="entry name" value="TauE"/>
    <property type="match status" value="1"/>
</dbReference>
<keyword evidence="5 8" id="KW-0812">Transmembrane</keyword>
<keyword evidence="7 8" id="KW-0472">Membrane</keyword>
<keyword evidence="4 8" id="KW-1003">Cell membrane</keyword>
<evidence type="ECO:0000256" key="6">
    <source>
        <dbReference type="ARBA" id="ARBA00022989"/>
    </source>
</evidence>
<dbReference type="InterPro" id="IPR002781">
    <property type="entry name" value="TM_pro_TauE-like"/>
</dbReference>
<evidence type="ECO:0000256" key="5">
    <source>
        <dbReference type="ARBA" id="ARBA00022692"/>
    </source>
</evidence>
<feature type="transmembrane region" description="Helical" evidence="8">
    <location>
        <begin position="12"/>
        <end position="42"/>
    </location>
</feature>
<keyword evidence="6 8" id="KW-1133">Transmembrane helix</keyword>
<feature type="transmembrane region" description="Helical" evidence="8">
    <location>
        <begin position="106"/>
        <end position="123"/>
    </location>
</feature>
<dbReference type="EMBL" id="CYSR01000010">
    <property type="protein sequence ID" value="CUH98752.1"/>
    <property type="molecule type" value="Genomic_DNA"/>
</dbReference>
<reference evidence="9 10" key="1">
    <citation type="submission" date="2015-09" db="EMBL/GenBank/DDBJ databases">
        <authorList>
            <consortium name="Swine Surveillance"/>
        </authorList>
    </citation>
    <scope>NUCLEOTIDE SEQUENCE [LARGE SCALE GENOMIC DNA]</scope>
    <source>
        <strain evidence="9 10">CECT 8399</strain>
    </source>
</reference>
<feature type="transmembrane region" description="Helical" evidence="8">
    <location>
        <begin position="166"/>
        <end position="186"/>
    </location>
</feature>
<keyword evidence="3" id="KW-0813">Transport</keyword>
<evidence type="ECO:0000256" key="7">
    <source>
        <dbReference type="ARBA" id="ARBA00023136"/>
    </source>
</evidence>
<accession>A0A0P1H6S9</accession>
<evidence type="ECO:0000256" key="2">
    <source>
        <dbReference type="ARBA" id="ARBA00009142"/>
    </source>
</evidence>